<evidence type="ECO:0000256" key="1">
    <source>
        <dbReference type="ARBA" id="ARBA00023015"/>
    </source>
</evidence>
<evidence type="ECO:0000313" key="7">
    <source>
        <dbReference type="Proteomes" id="UP000280586"/>
    </source>
</evidence>
<reference evidence="5 7" key="1">
    <citation type="submission" date="2017-09" db="EMBL/GenBank/DDBJ databases">
        <authorList>
            <person name="Thomas P."/>
            <person name="Seyboldt C."/>
        </authorList>
    </citation>
    <scope>NUCLEOTIDE SEQUENCE [LARGE SCALE GENOMIC DNA]</scope>
    <source>
        <strain evidence="5 7">DSM 7534</strain>
    </source>
</reference>
<evidence type="ECO:0000259" key="4">
    <source>
        <dbReference type="PROSITE" id="PS51063"/>
    </source>
</evidence>
<keyword evidence="1" id="KW-0805">Transcription regulation</keyword>
<dbReference type="RefSeq" id="WP_120140492.1">
    <property type="nucleotide sequence ID" value="NZ_CP023671.1"/>
</dbReference>
<dbReference type="AlphaFoldDB" id="A0A9N7JJY2"/>
<dbReference type="GeneID" id="303559771"/>
<dbReference type="GO" id="GO:0003677">
    <property type="term" value="F:DNA binding"/>
    <property type="evidence" value="ECO:0007669"/>
    <property type="project" value="UniProtKB-KW"/>
</dbReference>
<dbReference type="Proteomes" id="UP001055437">
    <property type="component" value="Chromosome"/>
</dbReference>
<gene>
    <name evidence="5" type="ORF">CP523_03620</name>
    <name evidence="6" type="ORF">NH397_11855</name>
</gene>
<dbReference type="EMBL" id="CP099799">
    <property type="protein sequence ID" value="USS00179.1"/>
    <property type="molecule type" value="Genomic_DNA"/>
</dbReference>
<keyword evidence="2" id="KW-0238">DNA-binding</keyword>
<dbReference type="GO" id="GO:0006355">
    <property type="term" value="P:regulation of DNA-templated transcription"/>
    <property type="evidence" value="ECO:0007669"/>
    <property type="project" value="InterPro"/>
</dbReference>
<dbReference type="PROSITE" id="PS51063">
    <property type="entry name" value="HTH_CRP_2"/>
    <property type="match status" value="1"/>
</dbReference>
<keyword evidence="8" id="KW-1185">Reference proteome</keyword>
<feature type="domain" description="HTH crp-type" evidence="4">
    <location>
        <begin position="139"/>
        <end position="212"/>
    </location>
</feature>
<dbReference type="Pfam" id="PF13545">
    <property type="entry name" value="HTH_Crp_2"/>
    <property type="match status" value="1"/>
</dbReference>
<evidence type="ECO:0000256" key="3">
    <source>
        <dbReference type="ARBA" id="ARBA00023163"/>
    </source>
</evidence>
<evidence type="ECO:0000313" key="6">
    <source>
        <dbReference type="EMBL" id="USS00179.1"/>
    </source>
</evidence>
<evidence type="ECO:0000256" key="2">
    <source>
        <dbReference type="ARBA" id="ARBA00023125"/>
    </source>
</evidence>
<dbReference type="InterPro" id="IPR014710">
    <property type="entry name" value="RmlC-like_jellyroll"/>
</dbReference>
<accession>A0A9N7JJY2</accession>
<dbReference type="SUPFAM" id="SSF51206">
    <property type="entry name" value="cAMP-binding domain-like"/>
    <property type="match status" value="1"/>
</dbReference>
<dbReference type="Gene3D" id="1.10.10.10">
    <property type="entry name" value="Winged helix-like DNA-binding domain superfamily/Winged helix DNA-binding domain"/>
    <property type="match status" value="1"/>
</dbReference>
<keyword evidence="3" id="KW-0804">Transcription</keyword>
<sequence length="230" mass="26490">MNLITLRETLIKDLKPFIENIITVKNKVSLLEQETERDKIIIKLNGTIKASHMLPNSKELLLGIYKSETIIFPAIFNMENNFSSLFKISTLTDCTFGLISINTLRTIINKDITILRNLCLYHDFLCQKIFLQMRDLSFYDKKLALFSILIRLCNTYGVKTNNGWKINTKLSNILLSEYIGTTPETISRLISKLKSKDLIEFKHGFLTIKDLCYLKKSLGCSKCNESLCLF</sequence>
<name>A0A9N7JJY2_CLOSE</name>
<dbReference type="InterPro" id="IPR036388">
    <property type="entry name" value="WH-like_DNA-bd_sf"/>
</dbReference>
<dbReference type="SUPFAM" id="SSF46785">
    <property type="entry name" value="Winged helix' DNA-binding domain"/>
    <property type="match status" value="1"/>
</dbReference>
<reference evidence="6" key="2">
    <citation type="submission" date="2022-06" db="EMBL/GenBank/DDBJ databases">
        <authorList>
            <person name="Holder M.E."/>
            <person name="Ajami N.J."/>
            <person name="Petrosino J.F."/>
        </authorList>
    </citation>
    <scope>NUCLEOTIDE SEQUENCE</scope>
    <source>
        <strain evidence="6">RMA 8861</strain>
    </source>
</reference>
<dbReference type="KEGG" id="csep:CP523_03620"/>
<dbReference type="EMBL" id="CP023671">
    <property type="protein sequence ID" value="AYE33619.1"/>
    <property type="molecule type" value="Genomic_DNA"/>
</dbReference>
<dbReference type="InterPro" id="IPR018490">
    <property type="entry name" value="cNMP-bd_dom_sf"/>
</dbReference>
<protein>
    <submittedName>
        <fullName evidence="5 6">Transcriptional regulator</fullName>
    </submittedName>
</protein>
<dbReference type="InterPro" id="IPR012318">
    <property type="entry name" value="HTH_CRP"/>
</dbReference>
<dbReference type="Gene3D" id="2.60.120.10">
    <property type="entry name" value="Jelly Rolls"/>
    <property type="match status" value="1"/>
</dbReference>
<dbReference type="Proteomes" id="UP000280586">
    <property type="component" value="Chromosome"/>
</dbReference>
<dbReference type="SMART" id="SM00419">
    <property type="entry name" value="HTH_CRP"/>
    <property type="match status" value="1"/>
</dbReference>
<dbReference type="PRINTS" id="PR00034">
    <property type="entry name" value="HTHCRP"/>
</dbReference>
<evidence type="ECO:0000313" key="5">
    <source>
        <dbReference type="EMBL" id="AYE33619.1"/>
    </source>
</evidence>
<organism evidence="5 7">
    <name type="scientific">Clostridium septicum</name>
    <dbReference type="NCBI Taxonomy" id="1504"/>
    <lineage>
        <taxon>Bacteria</taxon>
        <taxon>Bacillati</taxon>
        <taxon>Bacillota</taxon>
        <taxon>Clostridia</taxon>
        <taxon>Eubacteriales</taxon>
        <taxon>Clostridiaceae</taxon>
        <taxon>Clostridium</taxon>
    </lineage>
</organism>
<evidence type="ECO:0000313" key="8">
    <source>
        <dbReference type="Proteomes" id="UP001055437"/>
    </source>
</evidence>
<dbReference type="InterPro" id="IPR036390">
    <property type="entry name" value="WH_DNA-bd_sf"/>
</dbReference>
<proteinExistence type="predicted"/>